<organism evidence="1 2">
    <name type="scientific">Hamiltosporidium magnivora</name>
    <dbReference type="NCBI Taxonomy" id="148818"/>
    <lineage>
        <taxon>Eukaryota</taxon>
        <taxon>Fungi</taxon>
        <taxon>Fungi incertae sedis</taxon>
        <taxon>Microsporidia</taxon>
        <taxon>Dubosqiidae</taxon>
        <taxon>Hamiltosporidium</taxon>
    </lineage>
</organism>
<gene>
    <name evidence="1" type="ORF">CWI36_1209p0020</name>
</gene>
<protein>
    <submittedName>
        <fullName evidence="1">Uncharacterized protein</fullName>
    </submittedName>
</protein>
<dbReference type="AlphaFoldDB" id="A0A4Q9L4I4"/>
<evidence type="ECO:0000313" key="2">
    <source>
        <dbReference type="Proteomes" id="UP000291404"/>
    </source>
</evidence>
<dbReference type="EMBL" id="PITI01001209">
    <property type="protein sequence ID" value="TBU02015.1"/>
    <property type="molecule type" value="Genomic_DNA"/>
</dbReference>
<dbReference type="Proteomes" id="UP000291404">
    <property type="component" value="Unassembled WGS sequence"/>
</dbReference>
<reference evidence="1 2" key="1">
    <citation type="submission" date="2017-12" db="EMBL/GenBank/DDBJ databases">
        <authorList>
            <person name="Pombert J.-F."/>
            <person name="Haag K.L."/>
            <person name="Ebert D."/>
        </authorList>
    </citation>
    <scope>NUCLEOTIDE SEQUENCE [LARGE SCALE GENOMIC DNA]</scope>
    <source>
        <strain evidence="1">BE-OM-2</strain>
    </source>
</reference>
<dbReference type="VEuPathDB" id="MicrosporidiaDB:CWI36_1209p0020"/>
<proteinExistence type="predicted"/>
<keyword evidence="2" id="KW-1185">Reference proteome</keyword>
<comment type="caution">
    <text evidence="1">The sequence shown here is derived from an EMBL/GenBank/DDBJ whole genome shotgun (WGS) entry which is preliminary data.</text>
</comment>
<accession>A0A4Q9L4I4</accession>
<evidence type="ECO:0000313" key="1">
    <source>
        <dbReference type="EMBL" id="TBU02015.1"/>
    </source>
</evidence>
<dbReference type="VEuPathDB" id="MicrosporidiaDB:CWI39_0028p0010"/>
<name>A0A4Q9L4I4_9MICR</name>
<sequence>MYCEDTATLLEGVSVYNYLRIIEDSREIPSRSSFEKVQSKLISRGERLCHTRLNAKNIFSVINQHAISLINYHIGILRIEPPDFSKLDDAVRVVLVKNKVQLRHECKDEHMLLQFLDCLEKRKEILTKQAAILKPRNGAVSAISRIEMYSEEHMVSGKTVDHLELDVKKCKAMTTPDGIMKSHTVNEIFYNEYAEKRVDTRIKTDVKMRNNRPIFF</sequence>